<protein>
    <submittedName>
        <fullName evidence="2">DUF1059 domain-containing protein</fullName>
    </submittedName>
    <submittedName>
        <fullName evidence="1">Putative small metal-binding protein</fullName>
    </submittedName>
</protein>
<dbReference type="EMBL" id="JACHFY010000025">
    <property type="protein sequence ID" value="MBB5254805.1"/>
    <property type="molecule type" value="Genomic_DNA"/>
</dbReference>
<evidence type="ECO:0000313" key="3">
    <source>
        <dbReference type="Proteomes" id="UP000427373"/>
    </source>
</evidence>
<keyword evidence="3" id="KW-1185">Reference proteome</keyword>
<reference evidence="2 3" key="1">
    <citation type="submission" date="2019-10" db="EMBL/GenBank/DDBJ databases">
        <title>Genome Sequences from Six Type Strain Members of the Archaeal Family Sulfolobaceae: Acidianus ambivalens, Acidianus infernus, Metallosphaera prunae, Stygiolobus azoricus, Sulfolobus metallicus, and Sulfurisphaera ohwakuensis.</title>
        <authorList>
            <person name="Counts J.A."/>
            <person name="Kelly R.M."/>
        </authorList>
    </citation>
    <scope>NUCLEOTIDE SEQUENCE [LARGE SCALE GENOMIC DNA]</scope>
    <source>
        <strain evidence="2 3">TA-1</strain>
    </source>
</reference>
<dbReference type="EMBL" id="CP045484">
    <property type="protein sequence ID" value="QGR17298.1"/>
    <property type="molecule type" value="Genomic_DNA"/>
</dbReference>
<dbReference type="OrthoDB" id="9023at2157"/>
<dbReference type="Proteomes" id="UP000427373">
    <property type="component" value="Chromosome"/>
</dbReference>
<dbReference type="KEGG" id="soh:D1869_08915"/>
<dbReference type="Proteomes" id="UP000582213">
    <property type="component" value="Unassembled WGS sequence"/>
</dbReference>
<proteinExistence type="predicted"/>
<name>A0A650CHU2_SULOH</name>
<evidence type="ECO:0000313" key="4">
    <source>
        <dbReference type="Proteomes" id="UP000582213"/>
    </source>
</evidence>
<gene>
    <name evidence="2" type="ORF">D1869_08915</name>
    <name evidence="1" type="ORF">HNQ62_002579</name>
</gene>
<dbReference type="InterPro" id="IPR009409">
    <property type="entry name" value="DUF1059"/>
</dbReference>
<dbReference type="GeneID" id="95645153"/>
<reference evidence="1 4" key="2">
    <citation type="submission" date="2020-08" db="EMBL/GenBank/DDBJ databases">
        <title>Genomic Encyclopedia of Type Strains, Phase IV (KMG-IV): sequencing the most valuable type-strain genomes for metagenomic binning, comparative biology and taxonomic classification.</title>
        <authorList>
            <person name="Goeker M."/>
        </authorList>
    </citation>
    <scope>NUCLEOTIDE SEQUENCE [LARGE SCALE GENOMIC DNA]</scope>
    <source>
        <strain evidence="1 4">DSM 12421</strain>
    </source>
</reference>
<dbReference type="RefSeq" id="WP_156014788.1">
    <property type="nucleotide sequence ID" value="NZ_AP031374.1"/>
</dbReference>
<evidence type="ECO:0000313" key="1">
    <source>
        <dbReference type="EMBL" id="MBB5254805.1"/>
    </source>
</evidence>
<evidence type="ECO:0000313" key="2">
    <source>
        <dbReference type="EMBL" id="QGR17298.1"/>
    </source>
</evidence>
<dbReference type="AlphaFoldDB" id="A0A650CHU2"/>
<dbReference type="Pfam" id="PF06348">
    <property type="entry name" value="DUF1059"/>
    <property type="match status" value="2"/>
</dbReference>
<accession>A0A650CHU2</accession>
<organism evidence="2 3">
    <name type="scientific">Sulfurisphaera ohwakuensis</name>
    <dbReference type="NCBI Taxonomy" id="69656"/>
    <lineage>
        <taxon>Archaea</taxon>
        <taxon>Thermoproteota</taxon>
        <taxon>Thermoprotei</taxon>
        <taxon>Sulfolobales</taxon>
        <taxon>Sulfolobaceae</taxon>
        <taxon>Sulfurisphaera</taxon>
    </lineage>
</organism>
<sequence>MPKYSFSCASVGMNCGFEIKNASSEDELLEMLKIHAKSSHGVTSIPPELLAKIKQNIKKTGKYSFSCASVGMNCGFEIINADSEEELLDELMVHAKMSHNLSSIPPDTLNKIKQNIKVM</sequence>